<gene>
    <name evidence="1" type="ORF">ENS82_12750</name>
</gene>
<proteinExistence type="predicted"/>
<dbReference type="AlphaFoldDB" id="A0A7C3HC48"/>
<protein>
    <submittedName>
        <fullName evidence="1">Uncharacterized protein</fullName>
    </submittedName>
</protein>
<dbReference type="EMBL" id="DSWI01000031">
    <property type="protein sequence ID" value="HFG21557.1"/>
    <property type="molecule type" value="Genomic_DNA"/>
</dbReference>
<organism evidence="1">
    <name type="scientific">Meiothermus ruber</name>
    <dbReference type="NCBI Taxonomy" id="277"/>
    <lineage>
        <taxon>Bacteria</taxon>
        <taxon>Thermotogati</taxon>
        <taxon>Deinococcota</taxon>
        <taxon>Deinococci</taxon>
        <taxon>Thermales</taxon>
        <taxon>Thermaceae</taxon>
        <taxon>Meiothermus</taxon>
    </lineage>
</organism>
<accession>A0A7C3HC48</accession>
<name>A0A7C3HC48_MEIRU</name>
<sequence>MDVCKMLGFAVWLLGQGPVISLIVQGLKRIPWVQSHPRETVAALNLAASLAAGVVYCGLDLQNLLLQVATGIAGSVATYELFLKPVAKALTGSSEEPPRLDER</sequence>
<comment type="caution">
    <text evidence="1">The sequence shown here is derived from an EMBL/GenBank/DDBJ whole genome shotgun (WGS) entry which is preliminary data.</text>
</comment>
<reference evidence="1" key="1">
    <citation type="journal article" date="2020" name="mSystems">
        <title>Genome- and Community-Level Interaction Insights into Carbon Utilization and Element Cycling Functions of Hydrothermarchaeota in Hydrothermal Sediment.</title>
        <authorList>
            <person name="Zhou Z."/>
            <person name="Liu Y."/>
            <person name="Xu W."/>
            <person name="Pan J."/>
            <person name="Luo Z.H."/>
            <person name="Li M."/>
        </authorList>
    </citation>
    <scope>NUCLEOTIDE SEQUENCE [LARGE SCALE GENOMIC DNA]</scope>
    <source>
        <strain evidence="1">SpSt-524</strain>
    </source>
</reference>
<evidence type="ECO:0000313" key="1">
    <source>
        <dbReference type="EMBL" id="HFG21557.1"/>
    </source>
</evidence>